<dbReference type="EMBL" id="BARW01036410">
    <property type="protein sequence ID" value="GAJ17670.1"/>
    <property type="molecule type" value="Genomic_DNA"/>
</dbReference>
<dbReference type="AlphaFoldDB" id="X1VYX3"/>
<proteinExistence type="predicted"/>
<sequence length="83" mass="8931">IAFKGDKATVSAKSDGHKVESSFQTMESAETPQKFGLNVNYLLAYLGGKEGIISLTWTGGTSPVALQSKDDPRVLIMPMNIDK</sequence>
<evidence type="ECO:0000313" key="1">
    <source>
        <dbReference type="EMBL" id="GAJ17670.1"/>
    </source>
</evidence>
<reference evidence="1" key="1">
    <citation type="journal article" date="2014" name="Front. Microbiol.">
        <title>High frequency of phylogenetically diverse reductive dehalogenase-homologous genes in deep subseafloor sedimentary metagenomes.</title>
        <authorList>
            <person name="Kawai M."/>
            <person name="Futagami T."/>
            <person name="Toyoda A."/>
            <person name="Takaki Y."/>
            <person name="Nishi S."/>
            <person name="Hori S."/>
            <person name="Arai W."/>
            <person name="Tsubouchi T."/>
            <person name="Morono Y."/>
            <person name="Uchiyama I."/>
            <person name="Ito T."/>
            <person name="Fujiyama A."/>
            <person name="Inagaki F."/>
            <person name="Takami H."/>
        </authorList>
    </citation>
    <scope>NUCLEOTIDE SEQUENCE</scope>
    <source>
        <strain evidence="1">Expedition CK06-06</strain>
    </source>
</reference>
<feature type="non-terminal residue" evidence="1">
    <location>
        <position position="1"/>
    </location>
</feature>
<name>X1VYX3_9ZZZZ</name>
<evidence type="ECO:0008006" key="2">
    <source>
        <dbReference type="Google" id="ProtNLM"/>
    </source>
</evidence>
<dbReference type="InterPro" id="IPR046938">
    <property type="entry name" value="DNA_clamp_sf"/>
</dbReference>
<protein>
    <recommendedName>
        <fullName evidence="2">DNA polymerase III beta sliding clamp C-terminal domain-containing protein</fullName>
    </recommendedName>
</protein>
<gene>
    <name evidence="1" type="ORF">S12H4_56516</name>
</gene>
<accession>X1VYX3</accession>
<comment type="caution">
    <text evidence="1">The sequence shown here is derived from an EMBL/GenBank/DDBJ whole genome shotgun (WGS) entry which is preliminary data.</text>
</comment>
<dbReference type="Gene3D" id="3.10.150.10">
    <property type="entry name" value="DNA Polymerase III, subunit A, domain 2"/>
    <property type="match status" value="1"/>
</dbReference>
<dbReference type="SUPFAM" id="SSF55979">
    <property type="entry name" value="DNA clamp"/>
    <property type="match status" value="1"/>
</dbReference>
<organism evidence="1">
    <name type="scientific">marine sediment metagenome</name>
    <dbReference type="NCBI Taxonomy" id="412755"/>
    <lineage>
        <taxon>unclassified sequences</taxon>
        <taxon>metagenomes</taxon>
        <taxon>ecological metagenomes</taxon>
    </lineage>
</organism>